<dbReference type="InterPro" id="IPR023365">
    <property type="entry name" value="Sortase_dom-sf"/>
</dbReference>
<reference evidence="3 4" key="1">
    <citation type="submission" date="2023-02" db="EMBL/GenBank/DDBJ databases">
        <title>Comparative genome analysis of Eubacterium limosum species.</title>
        <authorList>
            <person name="Bak J.E."/>
        </authorList>
    </citation>
    <scope>NUCLEOTIDE SEQUENCE [LARGE SCALE GENOMIC DNA]</scope>
    <source>
        <strain evidence="3 4">KGMB01548</strain>
    </source>
</reference>
<dbReference type="EMBL" id="JAQSVD010000010">
    <property type="protein sequence ID" value="MDE1471862.1"/>
    <property type="molecule type" value="Genomic_DNA"/>
</dbReference>
<sequence>MRQRYSIKRWIMLIIAMFMIGGGLIVFLYPTLSNGLFEYEQRRAIASYKKQAAAAEEDKLTELMARAQEYNDALLGLSAPMVLAARELTAYNTILDLGGSGMIGYIDIEKLGIHLPIRHGTDEKTLQTAVGHLQGSSFPIGGQSSHAVLVAHNGLPSAELFTDIDQLNIGDTFRITVLAQEYYYKIDQILTVVPDEAEKALSILPGEDEVTLMTCTPYGVNTHRLLVRGTRYFPLPDEKTVKTDGVVIDERFLLMIMGTALLVLISVGAAWLLKRKL</sequence>
<dbReference type="Gene3D" id="2.40.260.10">
    <property type="entry name" value="Sortase"/>
    <property type="match status" value="1"/>
</dbReference>
<protein>
    <submittedName>
        <fullName evidence="3">Class C sortase</fullName>
    </submittedName>
</protein>
<dbReference type="SUPFAM" id="SSF63817">
    <property type="entry name" value="Sortase"/>
    <property type="match status" value="1"/>
</dbReference>
<keyword evidence="1" id="KW-0378">Hydrolase</keyword>
<dbReference type="NCBIfam" id="TIGR01076">
    <property type="entry name" value="sortase_fam"/>
    <property type="match status" value="1"/>
</dbReference>
<keyword evidence="2" id="KW-0812">Transmembrane</keyword>
<dbReference type="Pfam" id="PF04203">
    <property type="entry name" value="Sortase"/>
    <property type="match status" value="1"/>
</dbReference>
<proteinExistence type="predicted"/>
<evidence type="ECO:0000313" key="4">
    <source>
        <dbReference type="Proteomes" id="UP001215087"/>
    </source>
</evidence>
<dbReference type="InterPro" id="IPR005754">
    <property type="entry name" value="Sortase"/>
</dbReference>
<comment type="caution">
    <text evidence="3">The sequence shown here is derived from an EMBL/GenBank/DDBJ whole genome shotgun (WGS) entry which is preliminary data.</text>
</comment>
<evidence type="ECO:0000313" key="3">
    <source>
        <dbReference type="EMBL" id="MDE1471862.1"/>
    </source>
</evidence>
<dbReference type="InterPro" id="IPR042002">
    <property type="entry name" value="Sortase_C"/>
</dbReference>
<organism evidence="3 4">
    <name type="scientific">Eubacterium limosum</name>
    <dbReference type="NCBI Taxonomy" id="1736"/>
    <lineage>
        <taxon>Bacteria</taxon>
        <taxon>Bacillati</taxon>
        <taxon>Bacillota</taxon>
        <taxon>Clostridia</taxon>
        <taxon>Eubacteriales</taxon>
        <taxon>Eubacteriaceae</taxon>
        <taxon>Eubacterium</taxon>
    </lineage>
</organism>
<accession>A0ABT5UWF8</accession>
<dbReference type="RefSeq" id="WP_227208419.1">
    <property type="nucleotide sequence ID" value="NZ_JAJCLO010000012.1"/>
</dbReference>
<dbReference type="CDD" id="cd05827">
    <property type="entry name" value="Sortase_C"/>
    <property type="match status" value="1"/>
</dbReference>
<dbReference type="Proteomes" id="UP001215087">
    <property type="component" value="Unassembled WGS sequence"/>
</dbReference>
<keyword evidence="2" id="KW-1133">Transmembrane helix</keyword>
<keyword evidence="2" id="KW-0472">Membrane</keyword>
<gene>
    <name evidence="3" type="ORF">PTZ04_16510</name>
</gene>
<dbReference type="NCBIfam" id="NF033745">
    <property type="entry name" value="class_C_sortase"/>
    <property type="match status" value="1"/>
</dbReference>
<evidence type="ECO:0000256" key="1">
    <source>
        <dbReference type="ARBA" id="ARBA00022801"/>
    </source>
</evidence>
<keyword evidence="4" id="KW-1185">Reference proteome</keyword>
<evidence type="ECO:0000256" key="2">
    <source>
        <dbReference type="SAM" id="Phobius"/>
    </source>
</evidence>
<name>A0ABT5UWF8_EUBLI</name>
<feature type="transmembrane region" description="Helical" evidence="2">
    <location>
        <begin position="12"/>
        <end position="32"/>
    </location>
</feature>
<feature type="transmembrane region" description="Helical" evidence="2">
    <location>
        <begin position="252"/>
        <end position="273"/>
    </location>
</feature>